<dbReference type="AlphaFoldDB" id="A0A2Z6QVH7"/>
<feature type="region of interest" description="Disordered" evidence="1">
    <location>
        <begin position="132"/>
        <end position="161"/>
    </location>
</feature>
<proteinExistence type="predicted"/>
<dbReference type="Proteomes" id="UP000615446">
    <property type="component" value="Unassembled WGS sequence"/>
</dbReference>
<evidence type="ECO:0000313" key="2">
    <source>
        <dbReference type="EMBL" id="GBB88701.1"/>
    </source>
</evidence>
<gene>
    <name evidence="3" type="ORF">RCL2_000211300</name>
    <name evidence="2" type="ORF">RclHR1_15270002</name>
</gene>
<evidence type="ECO:0000313" key="3">
    <source>
        <dbReference type="EMBL" id="GES74644.1"/>
    </source>
</evidence>
<evidence type="ECO:0000313" key="4">
    <source>
        <dbReference type="Proteomes" id="UP000247702"/>
    </source>
</evidence>
<dbReference type="EMBL" id="BLAL01000012">
    <property type="protein sequence ID" value="GES74644.1"/>
    <property type="molecule type" value="Genomic_DNA"/>
</dbReference>
<dbReference type="Proteomes" id="UP000247702">
    <property type="component" value="Unassembled WGS sequence"/>
</dbReference>
<sequence length="178" mass="20759">MDTIADNKIDKRVHSTRLGVSYDVTIRKFNQFDDVTIRKFNQFDKATQDTLRSEGKYFKLYKNLQFDVHSSAKQLKRWNRVTRRVYHLANSNTDVDRQGYTPVLTSTDPNDIVIKTIHHLSWKKFSKMKLRNKHLPPSSPHKTPSSSFSGNLSSPATTRSQNQDVRYTFTNSFCSIRQ</sequence>
<comment type="caution">
    <text evidence="2">The sequence shown here is derived from an EMBL/GenBank/DDBJ whole genome shotgun (WGS) entry which is preliminary data.</text>
</comment>
<protein>
    <submittedName>
        <fullName evidence="2">Uncharacterized protein</fullName>
    </submittedName>
</protein>
<reference evidence="2 4" key="1">
    <citation type="submission" date="2017-11" db="EMBL/GenBank/DDBJ databases">
        <title>The genome of Rhizophagus clarus HR1 reveals common genetic basis of auxotrophy among arbuscular mycorrhizal fungi.</title>
        <authorList>
            <person name="Kobayashi Y."/>
        </authorList>
    </citation>
    <scope>NUCLEOTIDE SEQUENCE [LARGE SCALE GENOMIC DNA]</scope>
    <source>
        <strain evidence="2 4">HR1</strain>
    </source>
</reference>
<evidence type="ECO:0000256" key="1">
    <source>
        <dbReference type="SAM" id="MobiDB-lite"/>
    </source>
</evidence>
<accession>A0A2Z6QVH7</accession>
<name>A0A2Z6QVH7_9GLOM</name>
<keyword evidence="4" id="KW-1185">Reference proteome</keyword>
<feature type="compositionally biased region" description="Low complexity" evidence="1">
    <location>
        <begin position="140"/>
        <end position="154"/>
    </location>
</feature>
<dbReference type="OrthoDB" id="2487792at2759"/>
<reference evidence="3" key="2">
    <citation type="submission" date="2019-10" db="EMBL/GenBank/DDBJ databases">
        <title>Conservation and host-specific expression of non-tandemly repeated heterogenous ribosome RNA gene in arbuscular mycorrhizal fungi.</title>
        <authorList>
            <person name="Maeda T."/>
            <person name="Kobayashi Y."/>
            <person name="Nakagawa T."/>
            <person name="Ezawa T."/>
            <person name="Yamaguchi K."/>
            <person name="Bino T."/>
            <person name="Nishimoto Y."/>
            <person name="Shigenobu S."/>
            <person name="Kawaguchi M."/>
        </authorList>
    </citation>
    <scope>NUCLEOTIDE SEQUENCE</scope>
    <source>
        <strain evidence="3">HR1</strain>
    </source>
</reference>
<dbReference type="EMBL" id="BEXD01000588">
    <property type="protein sequence ID" value="GBB88701.1"/>
    <property type="molecule type" value="Genomic_DNA"/>
</dbReference>
<organism evidence="2 4">
    <name type="scientific">Rhizophagus clarus</name>
    <dbReference type="NCBI Taxonomy" id="94130"/>
    <lineage>
        <taxon>Eukaryota</taxon>
        <taxon>Fungi</taxon>
        <taxon>Fungi incertae sedis</taxon>
        <taxon>Mucoromycota</taxon>
        <taxon>Glomeromycotina</taxon>
        <taxon>Glomeromycetes</taxon>
        <taxon>Glomerales</taxon>
        <taxon>Glomeraceae</taxon>
        <taxon>Rhizophagus</taxon>
    </lineage>
</organism>